<evidence type="ECO:0000313" key="2">
    <source>
        <dbReference type="EMBL" id="ORY65779.1"/>
    </source>
</evidence>
<evidence type="ECO:0000313" key="3">
    <source>
        <dbReference type="Proteomes" id="UP000193689"/>
    </source>
</evidence>
<name>A0A1Y2E2P7_9PEZI</name>
<protein>
    <recommendedName>
        <fullName evidence="4">ABM domain-containing protein</fullName>
    </recommendedName>
</protein>
<keyword evidence="3" id="KW-1185">Reference proteome</keyword>
<dbReference type="RefSeq" id="XP_040716743.1">
    <property type="nucleotide sequence ID" value="XM_040863629.1"/>
</dbReference>
<comment type="caution">
    <text evidence="2">The sequence shown here is derived from an EMBL/GenBank/DDBJ whole genome shotgun (WGS) entry which is preliminary data.</text>
</comment>
<sequence length="236" mass="25858">MVGNPEQAAYIIVWRTLDDLKNFQSSPACSEFLQSLPENDNLQVSIESGSALRYLTLNNASSSSPPAPSRFLTFEHVNGYPTADVEGLVTFTAFLVPRKDDSVRRTWYENLAIFDRVVLSAYGRPLDGKEIWEAGADPGRHPRSDNHLRVSPLATFMRRHSGARRGIGDGPAGEGTVGSSCGEGDASGYGLGTGTLGHSESAAFYPPEEMDPEDLEYEQELEKFREELLQRNESAG</sequence>
<dbReference type="EMBL" id="MCFJ01000005">
    <property type="protein sequence ID" value="ORY65779.1"/>
    <property type="molecule type" value="Genomic_DNA"/>
</dbReference>
<dbReference type="STRING" id="1141098.A0A1Y2E2P7"/>
<evidence type="ECO:0000256" key="1">
    <source>
        <dbReference type="SAM" id="MobiDB-lite"/>
    </source>
</evidence>
<dbReference type="AlphaFoldDB" id="A0A1Y2E2P7"/>
<proteinExistence type="predicted"/>
<reference evidence="2 3" key="1">
    <citation type="submission" date="2016-07" db="EMBL/GenBank/DDBJ databases">
        <title>Pervasive Adenine N6-methylation of Active Genes in Fungi.</title>
        <authorList>
            <consortium name="DOE Joint Genome Institute"/>
            <person name="Mondo S.J."/>
            <person name="Dannebaum R.O."/>
            <person name="Kuo R.C."/>
            <person name="Labutti K."/>
            <person name="Haridas S."/>
            <person name="Kuo A."/>
            <person name="Salamov A."/>
            <person name="Ahrendt S.R."/>
            <person name="Lipzen A."/>
            <person name="Sullivan W."/>
            <person name="Andreopoulos W.B."/>
            <person name="Clum A."/>
            <person name="Lindquist E."/>
            <person name="Daum C."/>
            <person name="Ramamoorthy G.K."/>
            <person name="Gryganskyi A."/>
            <person name="Culley D."/>
            <person name="Magnuson J.K."/>
            <person name="James T.Y."/>
            <person name="O'Malley M.A."/>
            <person name="Stajich J.E."/>
            <person name="Spatafora J.W."/>
            <person name="Visel A."/>
            <person name="Grigoriev I.V."/>
        </authorList>
    </citation>
    <scope>NUCLEOTIDE SEQUENCE [LARGE SCALE GENOMIC DNA]</scope>
    <source>
        <strain evidence="2 3">CBS 129021</strain>
    </source>
</reference>
<dbReference type="GeneID" id="63779841"/>
<feature type="compositionally biased region" description="Gly residues" evidence="1">
    <location>
        <begin position="185"/>
        <end position="195"/>
    </location>
</feature>
<accession>A0A1Y2E2P7</accession>
<feature type="region of interest" description="Disordered" evidence="1">
    <location>
        <begin position="162"/>
        <end position="215"/>
    </location>
</feature>
<organism evidence="2 3">
    <name type="scientific">Pseudomassariella vexata</name>
    <dbReference type="NCBI Taxonomy" id="1141098"/>
    <lineage>
        <taxon>Eukaryota</taxon>
        <taxon>Fungi</taxon>
        <taxon>Dikarya</taxon>
        <taxon>Ascomycota</taxon>
        <taxon>Pezizomycotina</taxon>
        <taxon>Sordariomycetes</taxon>
        <taxon>Xylariomycetidae</taxon>
        <taxon>Amphisphaeriales</taxon>
        <taxon>Pseudomassariaceae</taxon>
        <taxon>Pseudomassariella</taxon>
    </lineage>
</organism>
<evidence type="ECO:0008006" key="4">
    <source>
        <dbReference type="Google" id="ProtNLM"/>
    </source>
</evidence>
<gene>
    <name evidence="2" type="ORF">BCR38DRAFT_483460</name>
</gene>
<dbReference type="Proteomes" id="UP000193689">
    <property type="component" value="Unassembled WGS sequence"/>
</dbReference>
<dbReference type="InParanoid" id="A0A1Y2E2P7"/>
<dbReference type="OrthoDB" id="5142818at2759"/>